<evidence type="ECO:0000313" key="2">
    <source>
        <dbReference type="Proteomes" id="UP000324298"/>
    </source>
</evidence>
<dbReference type="SUPFAM" id="SSF56935">
    <property type="entry name" value="Porins"/>
    <property type="match status" value="1"/>
</dbReference>
<gene>
    <name evidence="1" type="ORF">ET418_08975</name>
</gene>
<sequence length="393" mass="42640">MKRGMIGVVAFGAAVALAVPAMAIDFSGYGAIRLGTFWQQNQYYNAAGAKRSDSDFSLDLMGDSLVGVRAKEGDFSAVAELGAYNPKAYSKGLELRLLFGEWNFGNGKLRIGKTPSPYVYRTQQVWDSDGGFNAYGSLWDGRYANIKLTMNNGFYFTLMQPRVGAQANNTGNVTSSDATAAASQTGNLYPTAAYTNYNTIMPKIVTGYEGKLDKWTYGGGVSYNMYNVETYATATANPVKTDIHSYLVFFHGKIDLAPVELSYNVFTGRNLGDLMSTAASAYVTSGANPNGAGTGAYYDVTNKANAFSYGGWGQVGYTVNDKLKLYAGASYVADDNRKTHADERLGTFVNAQYQVSKNFKIVPEIDFMNDMTSTTGAKEPRTFVAGAKWEMAF</sequence>
<evidence type="ECO:0008006" key="3">
    <source>
        <dbReference type="Google" id="ProtNLM"/>
    </source>
</evidence>
<accession>A0A5A9XF02</accession>
<comment type="caution">
    <text evidence="1">The sequence shown here is derived from an EMBL/GenBank/DDBJ whole genome shotgun (WGS) entry which is preliminary data.</text>
</comment>
<evidence type="ECO:0000313" key="1">
    <source>
        <dbReference type="EMBL" id="KAA0891576.1"/>
    </source>
</evidence>
<dbReference type="Proteomes" id="UP000324298">
    <property type="component" value="Unassembled WGS sequence"/>
</dbReference>
<name>A0A5A9XF02_9BACT</name>
<dbReference type="OrthoDB" id="5413915at2"/>
<proteinExistence type="predicted"/>
<dbReference type="AlphaFoldDB" id="A0A5A9XF02"/>
<keyword evidence="2" id="KW-1185">Reference proteome</keyword>
<organism evidence="1 2">
    <name type="scientific">Oryzomonas rubra</name>
    <dbReference type="NCBI Taxonomy" id="2509454"/>
    <lineage>
        <taxon>Bacteria</taxon>
        <taxon>Pseudomonadati</taxon>
        <taxon>Thermodesulfobacteriota</taxon>
        <taxon>Desulfuromonadia</taxon>
        <taxon>Geobacterales</taxon>
        <taxon>Geobacteraceae</taxon>
        <taxon>Oryzomonas</taxon>
    </lineage>
</organism>
<protein>
    <recommendedName>
        <fullName evidence="3">Porin</fullName>
    </recommendedName>
</protein>
<dbReference type="EMBL" id="SRSD01000005">
    <property type="protein sequence ID" value="KAA0891576.1"/>
    <property type="molecule type" value="Genomic_DNA"/>
</dbReference>
<dbReference type="RefSeq" id="WP_149307277.1">
    <property type="nucleotide sequence ID" value="NZ_SRSD01000005.1"/>
</dbReference>
<reference evidence="1 2" key="1">
    <citation type="submission" date="2019-04" db="EMBL/GenBank/DDBJ databases">
        <title>Geobacter ruber sp. nov., ferric-reducing bacteria isolated from paddy soil.</title>
        <authorList>
            <person name="Xu Z."/>
            <person name="Masuda Y."/>
            <person name="Itoh H."/>
            <person name="Senoo K."/>
        </authorList>
    </citation>
    <scope>NUCLEOTIDE SEQUENCE [LARGE SCALE GENOMIC DNA]</scope>
    <source>
        <strain evidence="1 2">Red88</strain>
    </source>
</reference>